<dbReference type="GO" id="GO:0003677">
    <property type="term" value="F:DNA binding"/>
    <property type="evidence" value="ECO:0007669"/>
    <property type="project" value="UniProtKB-KW"/>
</dbReference>
<dbReference type="GO" id="GO:0003700">
    <property type="term" value="F:DNA-binding transcription factor activity"/>
    <property type="evidence" value="ECO:0007669"/>
    <property type="project" value="TreeGrafter"/>
</dbReference>
<gene>
    <name evidence="3" type="ORF">VL15_34295</name>
</gene>
<dbReference type="RefSeq" id="WP_011547009.1">
    <property type="nucleotide sequence ID" value="NZ_CADEUS010000013.1"/>
</dbReference>
<evidence type="ECO:0000256" key="1">
    <source>
        <dbReference type="ARBA" id="ARBA00023125"/>
    </source>
</evidence>
<keyword evidence="1" id="KW-0238">DNA-binding</keyword>
<accession>A0A0A5LIJ3</accession>
<dbReference type="PANTHER" id="PTHR46797:SF1">
    <property type="entry name" value="METHYLPHOSPHONATE SYNTHASE"/>
    <property type="match status" value="1"/>
</dbReference>
<dbReference type="GO" id="GO:0005829">
    <property type="term" value="C:cytosol"/>
    <property type="evidence" value="ECO:0007669"/>
    <property type="project" value="TreeGrafter"/>
</dbReference>
<reference evidence="3 4" key="1">
    <citation type="submission" date="2015-05" db="EMBL/GenBank/DDBJ databases">
        <title>Draft genome of Burkholderia cepacia LK29.</title>
        <authorList>
            <person name="Chan X.Y."/>
        </authorList>
    </citation>
    <scope>NUCLEOTIDE SEQUENCE [LARGE SCALE GENOMIC DNA]</scope>
    <source>
        <strain evidence="3 4">LK29</strain>
    </source>
</reference>
<dbReference type="CDD" id="cd00093">
    <property type="entry name" value="HTH_XRE"/>
    <property type="match status" value="1"/>
</dbReference>
<evidence type="ECO:0000313" key="4">
    <source>
        <dbReference type="Proteomes" id="UP000036338"/>
    </source>
</evidence>
<feature type="domain" description="HTH cro/C1-type" evidence="2">
    <location>
        <begin position="9"/>
        <end position="64"/>
    </location>
</feature>
<evidence type="ECO:0000313" key="3">
    <source>
        <dbReference type="EMBL" id="KML46868.1"/>
    </source>
</evidence>
<sequence>MATPLGEKIRAERKRLKLTLDALAEKTESSKSYIWELENRPVVRPSADKISKIAAVLGVTVEFLLDDEKQEASQSDVDEAFFRRIGRLDATKRAQLEKFLKAIDDDE</sequence>
<dbReference type="PANTHER" id="PTHR46797">
    <property type="entry name" value="HTH-TYPE TRANSCRIPTIONAL REGULATOR"/>
    <property type="match status" value="1"/>
</dbReference>
<dbReference type="Proteomes" id="UP000036338">
    <property type="component" value="Unassembled WGS sequence"/>
</dbReference>
<name>A0A0A5LIJ3_BURCE</name>
<evidence type="ECO:0000259" key="2">
    <source>
        <dbReference type="PROSITE" id="PS50943"/>
    </source>
</evidence>
<dbReference type="EMBL" id="LDWR01000069">
    <property type="protein sequence ID" value="KML46868.1"/>
    <property type="molecule type" value="Genomic_DNA"/>
</dbReference>
<dbReference type="InterPro" id="IPR001387">
    <property type="entry name" value="Cro/C1-type_HTH"/>
</dbReference>
<organism evidence="3 4">
    <name type="scientific">Burkholderia cepacia</name>
    <name type="common">Pseudomonas cepacia</name>
    <dbReference type="NCBI Taxonomy" id="292"/>
    <lineage>
        <taxon>Bacteria</taxon>
        <taxon>Pseudomonadati</taxon>
        <taxon>Pseudomonadota</taxon>
        <taxon>Betaproteobacteria</taxon>
        <taxon>Burkholderiales</taxon>
        <taxon>Burkholderiaceae</taxon>
        <taxon>Burkholderia</taxon>
        <taxon>Burkholderia cepacia complex</taxon>
    </lineage>
</organism>
<dbReference type="SMART" id="SM00530">
    <property type="entry name" value="HTH_XRE"/>
    <property type="match status" value="1"/>
</dbReference>
<dbReference type="Gene3D" id="1.10.260.40">
    <property type="entry name" value="lambda repressor-like DNA-binding domains"/>
    <property type="match status" value="1"/>
</dbReference>
<dbReference type="Pfam" id="PF01381">
    <property type="entry name" value="HTH_3"/>
    <property type="match status" value="1"/>
</dbReference>
<comment type="caution">
    <text evidence="3">The sequence shown here is derived from an EMBL/GenBank/DDBJ whole genome shotgun (WGS) entry which is preliminary data.</text>
</comment>
<dbReference type="PROSITE" id="PS50943">
    <property type="entry name" value="HTH_CROC1"/>
    <property type="match status" value="1"/>
</dbReference>
<dbReference type="SUPFAM" id="SSF47413">
    <property type="entry name" value="lambda repressor-like DNA-binding domains"/>
    <property type="match status" value="1"/>
</dbReference>
<dbReference type="InterPro" id="IPR050807">
    <property type="entry name" value="TransReg_Diox_bact_type"/>
</dbReference>
<proteinExistence type="predicted"/>
<dbReference type="AlphaFoldDB" id="A0A0A5LIJ3"/>
<protein>
    <submittedName>
        <fullName evidence="3">XRE family transcriptional regulator</fullName>
    </submittedName>
</protein>
<dbReference type="PATRIC" id="fig|292.27.peg.7800"/>
<dbReference type="InterPro" id="IPR010982">
    <property type="entry name" value="Lambda_DNA-bd_dom_sf"/>
</dbReference>